<proteinExistence type="predicted"/>
<evidence type="ECO:0000313" key="2">
    <source>
        <dbReference type="Proteomes" id="UP001140094"/>
    </source>
</evidence>
<protein>
    <submittedName>
        <fullName evidence="1">Uncharacterized protein</fullName>
    </submittedName>
</protein>
<name>A0A9W8HZN9_9FUNG</name>
<keyword evidence="2" id="KW-1185">Reference proteome</keyword>
<evidence type="ECO:0000313" key="1">
    <source>
        <dbReference type="EMBL" id="KAJ2799105.1"/>
    </source>
</evidence>
<dbReference type="Proteomes" id="UP001140094">
    <property type="component" value="Unassembled WGS sequence"/>
</dbReference>
<comment type="caution">
    <text evidence="1">The sequence shown here is derived from an EMBL/GenBank/DDBJ whole genome shotgun (WGS) entry which is preliminary data.</text>
</comment>
<dbReference type="OrthoDB" id="77564at2759"/>
<feature type="non-terminal residue" evidence="1">
    <location>
        <position position="1"/>
    </location>
</feature>
<reference evidence="1" key="1">
    <citation type="submission" date="2022-07" db="EMBL/GenBank/DDBJ databases">
        <title>Phylogenomic reconstructions and comparative analyses of Kickxellomycotina fungi.</title>
        <authorList>
            <person name="Reynolds N.K."/>
            <person name="Stajich J.E."/>
            <person name="Barry K."/>
            <person name="Grigoriev I.V."/>
            <person name="Crous P."/>
            <person name="Smith M.E."/>
        </authorList>
    </citation>
    <scope>NUCLEOTIDE SEQUENCE</scope>
    <source>
        <strain evidence="1">NRRL 1565</strain>
    </source>
</reference>
<gene>
    <name evidence="1" type="ORF">H4R20_004558</name>
</gene>
<sequence>YLCLFIELLVATCDLDGLQLLARKLRRSPDSFYDHRAMLRRAAEAEADTLQMMVHRLNCPRFAVDTTGKEHIVLQHALRVARGVVSHAVFRHCRLNRSQFNYARDFACENITSFSALRQRLRTALAMPKDTLSEGPVPEERVSTPVAAPGETRAPASVEREPVPVELFQPTSEDLEHILQAFDHHLDTADKALSLVDLLLEQKKKLADDPELLPRLYDCMADLYVLVLSVYGQSRCVAHQPPPHERRLTPLARACRDAADLLASAPRQSKPDSAFWHCVIFDEARHESSQQYKLLDPLLEFHVNKLLDSVREARAQPPLQPQTQPAPNPNASL</sequence>
<organism evidence="1 2">
    <name type="scientific">Coemansia guatemalensis</name>
    <dbReference type="NCBI Taxonomy" id="2761395"/>
    <lineage>
        <taxon>Eukaryota</taxon>
        <taxon>Fungi</taxon>
        <taxon>Fungi incertae sedis</taxon>
        <taxon>Zoopagomycota</taxon>
        <taxon>Kickxellomycotina</taxon>
        <taxon>Kickxellomycetes</taxon>
        <taxon>Kickxellales</taxon>
        <taxon>Kickxellaceae</taxon>
        <taxon>Coemansia</taxon>
    </lineage>
</organism>
<accession>A0A9W8HZN9</accession>
<dbReference type="AlphaFoldDB" id="A0A9W8HZN9"/>
<dbReference type="EMBL" id="JANBUO010001247">
    <property type="protein sequence ID" value="KAJ2799105.1"/>
    <property type="molecule type" value="Genomic_DNA"/>
</dbReference>